<dbReference type="Proteomes" id="UP000048841">
    <property type="component" value="Unassembled WGS sequence"/>
</dbReference>
<evidence type="ECO:0000313" key="1">
    <source>
        <dbReference type="EMBL" id="CFQ67552.1"/>
    </source>
</evidence>
<reference evidence="1 2" key="1">
    <citation type="submission" date="2015-03" db="EMBL/GenBank/DDBJ databases">
        <authorList>
            <person name="Murphy D."/>
        </authorList>
    </citation>
    <scope>NUCLEOTIDE SEQUENCE [LARGE SCALE GENOMIC DNA]</scope>
    <source>
        <strain evidence="1 2">IP26249</strain>
    </source>
</reference>
<name>A0A0H5GQ89_YEREN</name>
<dbReference type="AlphaFoldDB" id="A0A0H5GQ89"/>
<protein>
    <submittedName>
        <fullName evidence="1">Uncharacterized protein</fullName>
    </submittedName>
</protein>
<sequence>MSKQDLIANQIIEILNSKKYIPAYKIHFKQAGDIVIDFSKDISFIFVDFIDTENRSRNEISTIRLLQRIKKGITNEDLAKALNIITHEFVSRIRKDKIKSLAESLGKVTGKFVVSTAILNDLSSVFTQKLVGKFLVGSLFSTIYSIGGAKSRAIYGFDALREKTPEIYNKLRNSGDLDMFYFLVDNYAGPFIEAMIIKDKNPAAWDEIIMKVITGLEKKN</sequence>
<accession>A0A0H5GQ89</accession>
<gene>
    <name evidence="1" type="ORF">ERS137941_02871</name>
</gene>
<organism evidence="1 2">
    <name type="scientific">Yersinia enterocolitica</name>
    <dbReference type="NCBI Taxonomy" id="630"/>
    <lineage>
        <taxon>Bacteria</taxon>
        <taxon>Pseudomonadati</taxon>
        <taxon>Pseudomonadota</taxon>
        <taxon>Gammaproteobacteria</taxon>
        <taxon>Enterobacterales</taxon>
        <taxon>Yersiniaceae</taxon>
        <taxon>Yersinia</taxon>
    </lineage>
</organism>
<evidence type="ECO:0000313" key="2">
    <source>
        <dbReference type="Proteomes" id="UP000048841"/>
    </source>
</evidence>
<proteinExistence type="predicted"/>
<dbReference type="EMBL" id="CGBR01000022">
    <property type="protein sequence ID" value="CFQ67552.1"/>
    <property type="molecule type" value="Genomic_DNA"/>
</dbReference>
<dbReference type="RefSeq" id="WP_023160565.1">
    <property type="nucleotide sequence ID" value="NZ_CGBR01000022.1"/>
</dbReference>